<protein>
    <submittedName>
        <fullName evidence="2">Uncharacterized protein</fullName>
    </submittedName>
</protein>
<accession>A0A7J0FTY3</accession>
<name>A0A7J0FTY3_9ERIC</name>
<dbReference type="PANTHER" id="PTHR33240:SF15">
    <property type="entry name" value="GAG-PRO-LIKE PROTEIN"/>
    <property type="match status" value="1"/>
</dbReference>
<evidence type="ECO:0000256" key="1">
    <source>
        <dbReference type="SAM" id="MobiDB-lite"/>
    </source>
</evidence>
<dbReference type="PANTHER" id="PTHR33240">
    <property type="entry name" value="OS08G0508500 PROTEIN"/>
    <property type="match status" value="1"/>
</dbReference>
<evidence type="ECO:0000313" key="3">
    <source>
        <dbReference type="Proteomes" id="UP000585474"/>
    </source>
</evidence>
<reference evidence="2 3" key="1">
    <citation type="submission" date="2019-07" db="EMBL/GenBank/DDBJ databases">
        <title>De Novo Assembly of kiwifruit Actinidia rufa.</title>
        <authorList>
            <person name="Sugita-Konishi S."/>
            <person name="Sato K."/>
            <person name="Mori E."/>
            <person name="Abe Y."/>
            <person name="Kisaki G."/>
            <person name="Hamano K."/>
            <person name="Suezawa K."/>
            <person name="Otani M."/>
            <person name="Fukuda T."/>
            <person name="Manabe T."/>
            <person name="Gomi K."/>
            <person name="Tabuchi M."/>
            <person name="Akimitsu K."/>
            <person name="Kataoka I."/>
        </authorList>
    </citation>
    <scope>NUCLEOTIDE SEQUENCE [LARGE SCALE GENOMIC DNA]</scope>
    <source>
        <strain evidence="3">cv. Fuchu</strain>
    </source>
</reference>
<dbReference type="AlphaFoldDB" id="A0A7J0FTY3"/>
<keyword evidence="3" id="KW-1185">Reference proteome</keyword>
<comment type="caution">
    <text evidence="2">The sequence shown here is derived from an EMBL/GenBank/DDBJ whole genome shotgun (WGS) entry which is preliminary data.</text>
</comment>
<feature type="region of interest" description="Disordered" evidence="1">
    <location>
        <begin position="1"/>
        <end position="56"/>
    </location>
</feature>
<proteinExistence type="predicted"/>
<dbReference type="EMBL" id="BJWL01000015">
    <property type="protein sequence ID" value="GFZ02162.1"/>
    <property type="molecule type" value="Genomic_DNA"/>
</dbReference>
<gene>
    <name evidence="2" type="ORF">Acr_15g0007710</name>
</gene>
<organism evidence="2 3">
    <name type="scientific">Actinidia rufa</name>
    <dbReference type="NCBI Taxonomy" id="165716"/>
    <lineage>
        <taxon>Eukaryota</taxon>
        <taxon>Viridiplantae</taxon>
        <taxon>Streptophyta</taxon>
        <taxon>Embryophyta</taxon>
        <taxon>Tracheophyta</taxon>
        <taxon>Spermatophyta</taxon>
        <taxon>Magnoliopsida</taxon>
        <taxon>eudicotyledons</taxon>
        <taxon>Gunneridae</taxon>
        <taxon>Pentapetalae</taxon>
        <taxon>asterids</taxon>
        <taxon>Ericales</taxon>
        <taxon>Actinidiaceae</taxon>
        <taxon>Actinidia</taxon>
    </lineage>
</organism>
<dbReference type="Proteomes" id="UP000585474">
    <property type="component" value="Unassembled WGS sequence"/>
</dbReference>
<sequence length="312" mass="35385">MTFEDENCSGNRQTRGEPPYVPNTPGDRRGKLLADAQRAAKATSKQRQGGYPPKEETTGIMVLINTKAPKAIGSLLMLKKGRNELIKNYSKRYWKTYNEIEECSEEMVVASYKLGLVLGDRALKAFLEQLVRDGHLKEFVDNEKTRADVAETEADRRPNRARAKMEKAVDAEDEDLPLGTINMIGGLNDPSLENKIQNEIRMIKQMYEVFSVQSLPKKMKAAEAERECVTFSKADLERVQHPHSDPLVVQLRIEGYNIKRILVDIRSSVEVMYYDLFKQLKLSQDQLKPARALLVGFNAQVHGPLETMSLKT</sequence>
<dbReference type="OrthoDB" id="1752268at2759"/>
<evidence type="ECO:0000313" key="2">
    <source>
        <dbReference type="EMBL" id="GFZ02162.1"/>
    </source>
</evidence>